<keyword evidence="1" id="KW-0732">Signal</keyword>
<evidence type="ECO:0000313" key="2">
    <source>
        <dbReference type="EMBL" id="CAP44932.1"/>
    </source>
</evidence>
<protein>
    <submittedName>
        <fullName evidence="2">Predicted metal-binding protein</fullName>
    </submittedName>
</protein>
<keyword evidence="3" id="KW-1185">Reference proteome</keyword>
<reference evidence="2 3" key="1">
    <citation type="journal article" date="2008" name="BMC Genomics">
        <title>The missing link: Bordetella petrii is endowed with both the metabolic versatility of environmental bacteria and virulence traits of pathogenic Bordetellae.</title>
        <authorList>
            <person name="Gross R."/>
            <person name="Guzman C.A."/>
            <person name="Sebaihia M."/>
            <person name="Martins Dos Santos V.A."/>
            <person name="Pieper D.H."/>
            <person name="Koebnik R."/>
            <person name="Lechner M."/>
            <person name="Bartels D."/>
            <person name="Buhrmester J."/>
            <person name="Choudhuri J.V."/>
            <person name="Ebensen T."/>
            <person name="Gaigalat L."/>
            <person name="Herrmann S."/>
            <person name="Khachane A.N."/>
            <person name="Larisch C."/>
            <person name="Link S."/>
            <person name="Linke B."/>
            <person name="Meyer F."/>
            <person name="Mormann S."/>
            <person name="Nakunst D."/>
            <person name="Rueckert C."/>
            <person name="Schneiker-Bekel S."/>
            <person name="Schulze K."/>
            <person name="Vorhoelter F.J."/>
            <person name="Yevsa T."/>
            <person name="Engle J.T."/>
            <person name="Goldman W.E."/>
            <person name="Puehler A."/>
            <person name="Goebel U.B."/>
            <person name="Goesmann A."/>
            <person name="Bloecker H."/>
            <person name="Kaiser O."/>
            <person name="Martinez-Arias R."/>
        </authorList>
    </citation>
    <scope>NUCLEOTIDE SEQUENCE [LARGE SCALE GENOMIC DNA]</scope>
    <source>
        <strain evidence="3">ATCC BAA-461 / DSM 12804 / CCUG 43448 / CIP 107267 / Se-1111R</strain>
    </source>
</reference>
<dbReference type="InterPro" id="IPR007332">
    <property type="entry name" value="DUF411"/>
</dbReference>
<dbReference type="Proteomes" id="UP000001225">
    <property type="component" value="Chromosome"/>
</dbReference>
<gene>
    <name evidence="2" type="ordered locus">Bpet4581</name>
</gene>
<name>A9IEZ4_BORPD</name>
<dbReference type="AlphaFoldDB" id="A9IEZ4"/>
<dbReference type="eggNOG" id="COG3019">
    <property type="taxonomic scope" value="Bacteria"/>
</dbReference>
<sequence length="144" mass="15008">MHTVKKLALGVALGLPLSVFAAGIPVKMYKNPDCGCCDRWAAYMEANGFAVETINTRDLASIKAKYHVPASLAGCHTALIEGHVVEGLVPAKYVKRMLSEHIAGQGLSLPGMPVGAPGMPGDQAGPLTVYTLGPGAQSKAYANF</sequence>
<accession>A9IEZ4</accession>
<feature type="chain" id="PRO_5002735926" evidence="1">
    <location>
        <begin position="22"/>
        <end position="144"/>
    </location>
</feature>
<evidence type="ECO:0000256" key="1">
    <source>
        <dbReference type="SAM" id="SignalP"/>
    </source>
</evidence>
<dbReference type="KEGG" id="bpt:Bpet4581"/>
<dbReference type="STRING" id="94624.Bpet4581"/>
<feature type="signal peptide" evidence="1">
    <location>
        <begin position="1"/>
        <end position="21"/>
    </location>
</feature>
<proteinExistence type="predicted"/>
<organism evidence="2 3">
    <name type="scientific">Bordetella petrii (strain ATCC BAA-461 / DSM 12804 / CCUG 43448 / CIP 107267 / Se-1111R)</name>
    <dbReference type="NCBI Taxonomy" id="340100"/>
    <lineage>
        <taxon>Bacteria</taxon>
        <taxon>Pseudomonadati</taxon>
        <taxon>Pseudomonadota</taxon>
        <taxon>Betaproteobacteria</taxon>
        <taxon>Burkholderiales</taxon>
        <taxon>Alcaligenaceae</taxon>
        <taxon>Bordetella</taxon>
    </lineage>
</organism>
<evidence type="ECO:0000313" key="3">
    <source>
        <dbReference type="Proteomes" id="UP000001225"/>
    </source>
</evidence>
<dbReference type="Pfam" id="PF04214">
    <property type="entry name" value="DUF411"/>
    <property type="match status" value="1"/>
</dbReference>
<dbReference type="EMBL" id="AM902716">
    <property type="protein sequence ID" value="CAP44932.1"/>
    <property type="molecule type" value="Genomic_DNA"/>
</dbReference>